<dbReference type="InterPro" id="IPR021353">
    <property type="entry name" value="DUF2972"/>
</dbReference>
<gene>
    <name evidence="1" type="ORF">CQA66_06005</name>
</gene>
<sequence>MFAMRSEVTSDFSLQVSYELTRNVDYALWGITLDGFTQGKEEWLAKFTPCYKVPIICIVRDPILAIISAMNIGLNYDEIAKKITANSSTQEIHCAIEEIMSIRMDSLCVFATAKTTYATILDWYSNILQILPYSNEILYIDTTDLLGKKTKTTMQNIATFLADNQRVAEDITIKLPEEFDFDLKVNDFLTHNLPLEFTFVNYQIYVSAFRGFFAIGPRQYYHLQDKRFYIDEMYYSPLFPERRLFISTSSRSFDYSLFPALIQEIELRLEVLHQKISSYHPLKITPQIFLDFLSHNQEKAKLLDTVLRYELQHVQQNRPDIVATWEHYQEFQRLLIPIRKG</sequence>
<organism evidence="1 2">
    <name type="scientific">Helicobacter aurati</name>
    <dbReference type="NCBI Taxonomy" id="137778"/>
    <lineage>
        <taxon>Bacteria</taxon>
        <taxon>Pseudomonadati</taxon>
        <taxon>Campylobacterota</taxon>
        <taxon>Epsilonproteobacteria</taxon>
        <taxon>Campylobacterales</taxon>
        <taxon>Helicobacteraceae</taxon>
        <taxon>Helicobacter</taxon>
    </lineage>
</organism>
<dbReference type="AlphaFoldDB" id="A0A3D8J281"/>
<name>A0A3D8J281_9HELI</name>
<evidence type="ECO:0008006" key="3">
    <source>
        <dbReference type="Google" id="ProtNLM"/>
    </source>
</evidence>
<dbReference type="Pfam" id="PF11186">
    <property type="entry name" value="DUF2972"/>
    <property type="match status" value="1"/>
</dbReference>
<protein>
    <recommendedName>
        <fullName evidence="3">DUF2972 domain-containing protein</fullName>
    </recommendedName>
</protein>
<dbReference type="Proteomes" id="UP000256424">
    <property type="component" value="Unassembled WGS sequence"/>
</dbReference>
<evidence type="ECO:0000313" key="2">
    <source>
        <dbReference type="Proteomes" id="UP000256424"/>
    </source>
</evidence>
<dbReference type="EMBL" id="NXLW01000010">
    <property type="protein sequence ID" value="RDU71652.1"/>
    <property type="molecule type" value="Genomic_DNA"/>
</dbReference>
<reference evidence="1 2" key="1">
    <citation type="submission" date="2018-04" db="EMBL/GenBank/DDBJ databases">
        <title>Novel Campyloabacter and Helicobacter Species and Strains.</title>
        <authorList>
            <person name="Mannion A.J."/>
            <person name="Shen Z."/>
            <person name="Fox J.G."/>
        </authorList>
    </citation>
    <scope>NUCLEOTIDE SEQUENCE [LARGE SCALE GENOMIC DNA]</scope>
    <source>
        <strain evidence="1 2">MIT 97-5075</strain>
    </source>
</reference>
<evidence type="ECO:0000313" key="1">
    <source>
        <dbReference type="EMBL" id="RDU71652.1"/>
    </source>
</evidence>
<accession>A0A3D8J281</accession>
<proteinExistence type="predicted"/>
<keyword evidence="2" id="KW-1185">Reference proteome</keyword>
<comment type="caution">
    <text evidence="1">The sequence shown here is derived from an EMBL/GenBank/DDBJ whole genome shotgun (WGS) entry which is preliminary data.</text>
</comment>